<dbReference type="InterPro" id="IPR050773">
    <property type="entry name" value="CbxX/CfxQ_RuBisCO_ESX"/>
</dbReference>
<dbReference type="GO" id="GO:0005524">
    <property type="term" value="F:ATP binding"/>
    <property type="evidence" value="ECO:0007669"/>
    <property type="project" value="UniProtKB-KW"/>
</dbReference>
<dbReference type="CDD" id="cd00009">
    <property type="entry name" value="AAA"/>
    <property type="match status" value="1"/>
</dbReference>
<dbReference type="Proteomes" id="UP000327030">
    <property type="component" value="Chromosome 1"/>
</dbReference>
<dbReference type="Pfam" id="PF00004">
    <property type="entry name" value="AAA"/>
    <property type="match status" value="1"/>
</dbReference>
<proteinExistence type="inferred from homology"/>
<reference evidence="6" key="1">
    <citation type="submission" date="2019-08" db="EMBL/GenBank/DDBJ databases">
        <title>Complete Genome Sequence of the Polysaccharide-Degrading Rumen Bacterium Pseudobutyrivibrio xylanivorans MA3014.</title>
        <authorList>
            <person name="Palevich N."/>
            <person name="Maclean P.H."/>
            <person name="Kelly W.J."/>
            <person name="Leahy S.C."/>
            <person name="Rakonjac J."/>
            <person name="Attwood G.T."/>
        </authorList>
    </citation>
    <scope>NUCLEOTIDE SEQUENCE [LARGE SCALE GENOMIC DNA]</scope>
    <source>
        <strain evidence="6">MA3014</strain>
    </source>
</reference>
<dbReference type="AlphaFoldDB" id="A0A5P6VLY4"/>
<dbReference type="SMART" id="SM00382">
    <property type="entry name" value="AAA"/>
    <property type="match status" value="1"/>
</dbReference>
<evidence type="ECO:0000256" key="2">
    <source>
        <dbReference type="ARBA" id="ARBA00022741"/>
    </source>
</evidence>
<dbReference type="Gene3D" id="3.40.50.300">
    <property type="entry name" value="P-loop containing nucleotide triphosphate hydrolases"/>
    <property type="match status" value="1"/>
</dbReference>
<comment type="similarity">
    <text evidence="1">Belongs to the CbxX/CfxQ family.</text>
</comment>
<dbReference type="Gene3D" id="1.10.8.60">
    <property type="match status" value="1"/>
</dbReference>
<dbReference type="InterPro" id="IPR003593">
    <property type="entry name" value="AAA+_ATPase"/>
</dbReference>
<dbReference type="PANTHER" id="PTHR43392:SF2">
    <property type="entry name" value="AAA-TYPE ATPASE FAMILY PROTEIN _ ANKYRIN REPEAT FAMILY PROTEIN"/>
    <property type="match status" value="1"/>
</dbReference>
<dbReference type="InterPro" id="IPR000641">
    <property type="entry name" value="CbxX/CfxQ"/>
</dbReference>
<evidence type="ECO:0000313" key="5">
    <source>
        <dbReference type="EMBL" id="QFJ53420.1"/>
    </source>
</evidence>
<evidence type="ECO:0000313" key="6">
    <source>
        <dbReference type="Proteomes" id="UP000327030"/>
    </source>
</evidence>
<dbReference type="InterPro" id="IPR003959">
    <property type="entry name" value="ATPase_AAA_core"/>
</dbReference>
<gene>
    <name evidence="5" type="ORF">FXF36_00290</name>
</gene>
<evidence type="ECO:0000256" key="3">
    <source>
        <dbReference type="ARBA" id="ARBA00022840"/>
    </source>
</evidence>
<feature type="domain" description="AAA+ ATPase" evidence="4">
    <location>
        <begin position="447"/>
        <end position="582"/>
    </location>
</feature>
<dbReference type="GO" id="GO:0016887">
    <property type="term" value="F:ATP hydrolysis activity"/>
    <property type="evidence" value="ECO:0007669"/>
    <property type="project" value="InterPro"/>
</dbReference>
<name>A0A5P6VLY4_PSEXY</name>
<evidence type="ECO:0000259" key="4">
    <source>
        <dbReference type="SMART" id="SM00382"/>
    </source>
</evidence>
<keyword evidence="3" id="KW-0067">ATP-binding</keyword>
<keyword evidence="2" id="KW-0547">Nucleotide-binding</keyword>
<dbReference type="FunFam" id="3.40.50.300:FF:000216">
    <property type="entry name" value="Type VII secretion ATPase EccA"/>
    <property type="match status" value="1"/>
</dbReference>
<dbReference type="SUPFAM" id="SSF52540">
    <property type="entry name" value="P-loop containing nucleoside triphosphate hydrolases"/>
    <property type="match status" value="1"/>
</dbReference>
<evidence type="ECO:0000256" key="1">
    <source>
        <dbReference type="ARBA" id="ARBA00010378"/>
    </source>
</evidence>
<dbReference type="PANTHER" id="PTHR43392">
    <property type="entry name" value="AAA-TYPE ATPASE FAMILY PROTEIN / ANKYRIN REPEAT FAMILY PROTEIN"/>
    <property type="match status" value="1"/>
</dbReference>
<dbReference type="InterPro" id="IPR027417">
    <property type="entry name" value="P-loop_NTPase"/>
</dbReference>
<organism evidence="5 6">
    <name type="scientific">Pseudobutyrivibrio xylanivorans</name>
    <dbReference type="NCBI Taxonomy" id="185007"/>
    <lineage>
        <taxon>Bacteria</taxon>
        <taxon>Bacillati</taxon>
        <taxon>Bacillota</taxon>
        <taxon>Clostridia</taxon>
        <taxon>Lachnospirales</taxon>
        <taxon>Lachnospiraceae</taxon>
        <taxon>Pseudobutyrivibrio</taxon>
    </lineage>
</organism>
<sequence>MSFMLCYTVKFGLTPIPEELEKDDDRKSSRNTSDRIIKKINQCINGLALNGEYYCFAYRSNDEFVDIAISLWPDKVSLGDVNKKIQKAPNKTRGYVFGNVESEQEITAKYFVHIQEEADNRGYFDHGIRRSEYDLQLDYFDNSYFKINEYIANSENVSKKKAIEEAKSIMADKTLLDEIERIYSDENALKFYGHPVHYKIQAGDQETALVIIDLMVRMLHTRHRTLGVRMNVISDLSDRAFDETDLKKVFRQSGGGILVIDARGEGSFVGNFANSYKRLVKFLGELTAQYHKNTLFFFLEDIENPGFSRELLARVSEDIDIISISEGSGSREEAISYFKLLSQKTEFAELVDDSIEEYLSSSKKVFKCFDVQKSYNKWAKEILKSKVYSSYSTCKMTKVVEKKKGTAYEELQNMIGLSEVKSLIDSIIAAYKVQTYREKYGLGKTNMAKHMVFTGNPGCAKTTVARLLTDVLTEEGVLKSGAYVECGRSDLVGQYVGWTAPAVVDKFKEAAGGVLFIDEAYSLVEKDGLYGDEAINTIVQEMENHRADVIVIFAGYPDKMKQFLDKNEGLRSRIAFHLDFPDYKPEELLDIMRLMLKERGLKADKEAEQKCLGIFEQAYQIEEYGNGRFVRNLVERAVLKQAQRLMKRKNATPTRGQIVKLVADDFDETIIESLDKKQGEIIGFAV</sequence>
<dbReference type="PRINTS" id="PR00819">
    <property type="entry name" value="CBXCFQXSUPER"/>
</dbReference>
<dbReference type="Pfam" id="PF17866">
    <property type="entry name" value="AAA_lid_6"/>
    <property type="match status" value="1"/>
</dbReference>
<dbReference type="OrthoDB" id="9806903at2"/>
<accession>A0A5P6VLY4</accession>
<dbReference type="KEGG" id="pxv:FXF36_00290"/>
<protein>
    <submittedName>
        <fullName evidence="5">AAA family ATPase</fullName>
    </submittedName>
</protein>
<dbReference type="EMBL" id="CP043028">
    <property type="protein sequence ID" value="QFJ53420.1"/>
    <property type="molecule type" value="Genomic_DNA"/>
</dbReference>
<dbReference type="InterPro" id="IPR041627">
    <property type="entry name" value="AAA_lid_6"/>
</dbReference>